<proteinExistence type="predicted"/>
<dbReference type="AlphaFoldDB" id="A0A0A9A763"/>
<reference evidence="1" key="2">
    <citation type="journal article" date="2015" name="Data Brief">
        <title>Shoot transcriptome of the giant reed, Arundo donax.</title>
        <authorList>
            <person name="Barrero R.A."/>
            <person name="Guerrero F.D."/>
            <person name="Moolhuijzen P."/>
            <person name="Goolsby J.A."/>
            <person name="Tidwell J."/>
            <person name="Bellgard S.E."/>
            <person name="Bellgard M.I."/>
        </authorList>
    </citation>
    <scope>NUCLEOTIDE SEQUENCE</scope>
    <source>
        <tissue evidence="1">Shoot tissue taken approximately 20 cm above the soil surface</tissue>
    </source>
</reference>
<dbReference type="EMBL" id="GBRH01250391">
    <property type="protein sequence ID" value="JAD47504.1"/>
    <property type="molecule type" value="Transcribed_RNA"/>
</dbReference>
<evidence type="ECO:0000313" key="1">
    <source>
        <dbReference type="EMBL" id="JAD47504.1"/>
    </source>
</evidence>
<protein>
    <submittedName>
        <fullName evidence="1">Uncharacterized protein</fullName>
    </submittedName>
</protein>
<sequence>MLDGPVFRCSDLMMLFEMLLWEHMPYPTVIFNVHAQLSIRSVII</sequence>
<name>A0A0A9A763_ARUDO</name>
<accession>A0A0A9A763</accession>
<reference evidence="1" key="1">
    <citation type="submission" date="2014-09" db="EMBL/GenBank/DDBJ databases">
        <authorList>
            <person name="Magalhaes I.L.F."/>
            <person name="Oliveira U."/>
            <person name="Santos F.R."/>
            <person name="Vidigal T.H.D.A."/>
            <person name="Brescovit A.D."/>
            <person name="Santos A.J."/>
        </authorList>
    </citation>
    <scope>NUCLEOTIDE SEQUENCE</scope>
    <source>
        <tissue evidence="1">Shoot tissue taken approximately 20 cm above the soil surface</tissue>
    </source>
</reference>
<organism evidence="1">
    <name type="scientific">Arundo donax</name>
    <name type="common">Giant reed</name>
    <name type="synonym">Donax arundinaceus</name>
    <dbReference type="NCBI Taxonomy" id="35708"/>
    <lineage>
        <taxon>Eukaryota</taxon>
        <taxon>Viridiplantae</taxon>
        <taxon>Streptophyta</taxon>
        <taxon>Embryophyta</taxon>
        <taxon>Tracheophyta</taxon>
        <taxon>Spermatophyta</taxon>
        <taxon>Magnoliopsida</taxon>
        <taxon>Liliopsida</taxon>
        <taxon>Poales</taxon>
        <taxon>Poaceae</taxon>
        <taxon>PACMAD clade</taxon>
        <taxon>Arundinoideae</taxon>
        <taxon>Arundineae</taxon>
        <taxon>Arundo</taxon>
    </lineage>
</organism>